<sequence>MKYFSNTYNESLAVSGGARSVLGVWREGDGLAFNVYPGRFERSMLREGKLSLFASCSSAEYADFAVFKERPLASTPLGPGPSRWYLAVECELLSYRYSFPAKAFCKPTKGFWRPAGPPRRAFFYILEALVLITRLHLKDERERIRELLSEALRLGDEEDREVARRLLEHAEKVGSEGGS</sequence>
<dbReference type="Pfam" id="PF20766">
    <property type="entry name" value="DUF447_C"/>
    <property type="match status" value="1"/>
</dbReference>
<accession>A8AAQ4</accession>
<dbReference type="AlphaFoldDB" id="A8AAQ4"/>
<gene>
    <name evidence="2" type="ordered locus">Igni_0824</name>
</gene>
<name>A8AAQ4_IGNH4</name>
<evidence type="ECO:0000313" key="2">
    <source>
        <dbReference type="EMBL" id="ABU82006.1"/>
    </source>
</evidence>
<protein>
    <recommendedName>
        <fullName evidence="1">DUF447 domain-containing protein</fullName>
    </recommendedName>
</protein>
<dbReference type="eggNOG" id="arCOG04458">
    <property type="taxonomic scope" value="Archaea"/>
</dbReference>
<dbReference type="EMBL" id="CP000816">
    <property type="protein sequence ID" value="ABU82006.1"/>
    <property type="molecule type" value="Genomic_DNA"/>
</dbReference>
<dbReference type="Gene3D" id="1.20.58.290">
    <property type="entry name" value="Hypothetical membrane protein ta0354_69_121"/>
    <property type="match status" value="1"/>
</dbReference>
<dbReference type="STRING" id="453591.Igni_0824"/>
<dbReference type="HOGENOM" id="CLU_1500276_0_0_2"/>
<organism evidence="2 3">
    <name type="scientific">Ignicoccus hospitalis (strain KIN4/I / DSM 18386 / JCM 14125)</name>
    <dbReference type="NCBI Taxonomy" id="453591"/>
    <lineage>
        <taxon>Archaea</taxon>
        <taxon>Thermoproteota</taxon>
        <taxon>Thermoprotei</taxon>
        <taxon>Desulfurococcales</taxon>
        <taxon>Desulfurococcaceae</taxon>
        <taxon>Ignicoccus</taxon>
    </lineage>
</organism>
<dbReference type="KEGG" id="iho:Igni_0824"/>
<proteinExistence type="predicted"/>
<dbReference type="InterPro" id="IPR049288">
    <property type="entry name" value="DUF447_C"/>
</dbReference>
<evidence type="ECO:0000313" key="3">
    <source>
        <dbReference type="Proteomes" id="UP000000262"/>
    </source>
</evidence>
<keyword evidence="3" id="KW-1185">Reference proteome</keyword>
<reference evidence="2 3" key="1">
    <citation type="journal article" date="2008" name="Genome Biol.">
        <title>A genomic analysis of the archaeal system Ignicoccus hospitalis-Nanoarchaeum equitans.</title>
        <authorList>
            <person name="Podar M."/>
            <person name="Anderson I."/>
            <person name="Makarova K.S."/>
            <person name="Elkins J.G."/>
            <person name="Ivanova N."/>
            <person name="Wall M.A."/>
            <person name="Lykidis A."/>
            <person name="Mavromatis K."/>
            <person name="Sun H."/>
            <person name="Hudson M.E."/>
            <person name="Chen W."/>
            <person name="Deciu C."/>
            <person name="Hutchison D."/>
            <person name="Eads J.R."/>
            <person name="Anderson A."/>
            <person name="Fernandes F."/>
            <person name="Szeto E."/>
            <person name="Lapidus A."/>
            <person name="Kyrpides N.C."/>
            <person name="Saier M.H.Jr."/>
            <person name="Richardson P.M."/>
            <person name="Rachel R."/>
            <person name="Huber H."/>
            <person name="Eisen J.A."/>
            <person name="Koonin E.V."/>
            <person name="Keller M."/>
            <person name="Stetter K.O."/>
        </authorList>
    </citation>
    <scope>NUCLEOTIDE SEQUENCE [LARGE SCALE GENOMIC DNA]</scope>
    <source>
        <strain evidence="3">KIN4/I / DSM 18386 / JCM 14125</strain>
    </source>
</reference>
<dbReference type="Proteomes" id="UP000000262">
    <property type="component" value="Chromosome"/>
</dbReference>
<evidence type="ECO:0000259" key="1">
    <source>
        <dbReference type="Pfam" id="PF20766"/>
    </source>
</evidence>
<dbReference type="SUPFAM" id="SSF50475">
    <property type="entry name" value="FMN-binding split barrel"/>
    <property type="match status" value="1"/>
</dbReference>
<feature type="domain" description="DUF447" evidence="1">
    <location>
        <begin position="120"/>
        <end position="168"/>
    </location>
</feature>